<dbReference type="RefSeq" id="WP_145878431.1">
    <property type="nucleotide sequence ID" value="NZ_CP046904.1"/>
</dbReference>
<dbReference type="AlphaFoldDB" id="A0A562PLG9"/>
<organism evidence="3 4">
    <name type="scientific">Pseudoduganella flava</name>
    <dbReference type="NCBI Taxonomy" id="871742"/>
    <lineage>
        <taxon>Bacteria</taxon>
        <taxon>Pseudomonadati</taxon>
        <taxon>Pseudomonadota</taxon>
        <taxon>Betaproteobacteria</taxon>
        <taxon>Burkholderiales</taxon>
        <taxon>Oxalobacteraceae</taxon>
        <taxon>Telluria group</taxon>
        <taxon>Pseudoduganella</taxon>
    </lineage>
</organism>
<evidence type="ECO:0000313" key="3">
    <source>
        <dbReference type="EMBL" id="TWI44886.1"/>
    </source>
</evidence>
<evidence type="ECO:0000259" key="1">
    <source>
        <dbReference type="Pfam" id="PF16158"/>
    </source>
</evidence>
<dbReference type="InterPro" id="IPR013783">
    <property type="entry name" value="Ig-like_fold"/>
</dbReference>
<keyword evidence="5" id="KW-1185">Reference proteome</keyword>
<dbReference type="EMBL" id="VLKW01000008">
    <property type="protein sequence ID" value="TWI44886.1"/>
    <property type="molecule type" value="Genomic_DNA"/>
</dbReference>
<reference evidence="2 5" key="3">
    <citation type="submission" date="2019-12" db="EMBL/GenBank/DDBJ databases">
        <title>Draft Genome Sequences of Six Type Strains of the Genus Massilia.</title>
        <authorList>
            <person name="Miess H."/>
            <person name="Frediansyah A."/>
            <person name="Goeker M."/>
            <person name="Gross H."/>
        </authorList>
    </citation>
    <scope>NUCLEOTIDE SEQUENCE [LARGE SCALE GENOMIC DNA]</scope>
    <source>
        <strain evidence="2 5">DSM 26639</strain>
    </source>
</reference>
<dbReference type="Proteomes" id="UP000315112">
    <property type="component" value="Unassembled WGS sequence"/>
</dbReference>
<feature type="domain" description="Nbr1 FW" evidence="1">
    <location>
        <begin position="31"/>
        <end position="123"/>
    </location>
</feature>
<dbReference type="OrthoDB" id="8755534at2"/>
<dbReference type="Pfam" id="PF16158">
    <property type="entry name" value="N_BRCA1_IG"/>
    <property type="match status" value="1"/>
</dbReference>
<evidence type="ECO:0000313" key="2">
    <source>
        <dbReference type="EMBL" id="QGZ42331.1"/>
    </source>
</evidence>
<name>A0A562PLG9_9BURK</name>
<gene>
    <name evidence="2" type="ORF">GO485_27055</name>
    <name evidence="3" type="ORF">IP92_04060</name>
</gene>
<evidence type="ECO:0000313" key="5">
    <source>
        <dbReference type="Proteomes" id="UP000437862"/>
    </source>
</evidence>
<dbReference type="InterPro" id="IPR032350">
    <property type="entry name" value="Nbr1_FW"/>
</dbReference>
<dbReference type="Gene3D" id="2.60.40.10">
    <property type="entry name" value="Immunoglobulins"/>
    <property type="match status" value="1"/>
</dbReference>
<accession>A0A562PLG9</accession>
<proteinExistence type="predicted"/>
<dbReference type="Proteomes" id="UP000437862">
    <property type="component" value="Chromosome"/>
</dbReference>
<evidence type="ECO:0000313" key="4">
    <source>
        <dbReference type="Proteomes" id="UP000315112"/>
    </source>
</evidence>
<dbReference type="EMBL" id="CP046904">
    <property type="protein sequence ID" value="QGZ42331.1"/>
    <property type="molecule type" value="Genomic_DNA"/>
</dbReference>
<reference evidence="3 4" key="1">
    <citation type="journal article" date="2015" name="Stand. Genomic Sci.">
        <title>Genomic Encyclopedia of Bacterial and Archaeal Type Strains, Phase III: the genomes of soil and plant-associated and newly described type strains.</title>
        <authorList>
            <person name="Whitman W.B."/>
            <person name="Woyke T."/>
            <person name="Klenk H.P."/>
            <person name="Zhou Y."/>
            <person name="Lilburn T.G."/>
            <person name="Beck B.J."/>
            <person name="De Vos P."/>
            <person name="Vandamme P."/>
            <person name="Eisen J.A."/>
            <person name="Garrity G."/>
            <person name="Hugenholtz P."/>
            <person name="Kyrpides N.C."/>
        </authorList>
    </citation>
    <scope>NUCLEOTIDE SEQUENCE [LARGE SCALE GENOMIC DNA]</scope>
    <source>
        <strain evidence="3 4">CGMCC 1.10685</strain>
    </source>
</reference>
<sequence length="134" mass="14496">MDGTWKQAVTAVEKQRPLVRNAAFVAQSVPSVMQAGKSYAVSITMRNTGTTNWGWEGYKLGSQVPADSTIWGTGRATLNTSPSEIVLPGQTKTFAFTVTAPSTPGTYPFQWRVLQEGVEWFGTASPLLQVSVVQ</sequence>
<reference evidence="3" key="2">
    <citation type="submission" date="2019-07" db="EMBL/GenBank/DDBJ databases">
        <authorList>
            <person name="Whitman W."/>
            <person name="Huntemann M."/>
            <person name="Clum A."/>
            <person name="Pillay M."/>
            <person name="Palaniappan K."/>
            <person name="Varghese N."/>
            <person name="Mikhailova N."/>
            <person name="Stamatis D."/>
            <person name="Reddy T."/>
            <person name="Daum C."/>
            <person name="Shapiro N."/>
            <person name="Ivanova N."/>
            <person name="Kyrpides N."/>
            <person name="Woyke T."/>
        </authorList>
    </citation>
    <scope>NUCLEOTIDE SEQUENCE</scope>
    <source>
        <strain evidence="3">CGMCC 1.10685</strain>
    </source>
</reference>
<protein>
    <submittedName>
        <fullName evidence="2">DUF2808 domain-containing protein</fullName>
    </submittedName>
    <submittedName>
        <fullName evidence="3">Uncharacterized protein DUF2808</fullName>
    </submittedName>
</protein>